<dbReference type="GO" id="GO:0004540">
    <property type="term" value="F:RNA nuclease activity"/>
    <property type="evidence" value="ECO:0007669"/>
    <property type="project" value="InterPro"/>
</dbReference>
<dbReference type="PANTHER" id="PTHR34139:SF1">
    <property type="entry name" value="RNASE MJ1380-RELATED"/>
    <property type="match status" value="1"/>
</dbReference>
<evidence type="ECO:0000313" key="6">
    <source>
        <dbReference type="EMBL" id="KIZ40443.1"/>
    </source>
</evidence>
<dbReference type="RefSeq" id="WP_044413914.1">
    <property type="nucleotide sequence ID" value="NZ_JXXE01000356.1"/>
</dbReference>
<dbReference type="InterPro" id="IPR051813">
    <property type="entry name" value="HepT_RNase_toxin"/>
</dbReference>
<evidence type="ECO:0000256" key="5">
    <source>
        <dbReference type="ARBA" id="ARBA00022801"/>
    </source>
</evidence>
<dbReference type="GO" id="GO:0000166">
    <property type="term" value="F:nucleotide binding"/>
    <property type="evidence" value="ECO:0007669"/>
    <property type="project" value="UniProtKB-KW"/>
</dbReference>
<comment type="caution">
    <text evidence="6">The sequence shown here is derived from an EMBL/GenBank/DDBJ whole genome shotgun (WGS) entry which is preliminary data.</text>
</comment>
<dbReference type="GO" id="GO:0016787">
    <property type="term" value="F:hydrolase activity"/>
    <property type="evidence" value="ECO:0007669"/>
    <property type="project" value="UniProtKB-KW"/>
</dbReference>
<keyword evidence="5" id="KW-0378">Hydrolase</keyword>
<dbReference type="PATRIC" id="fig|1076.23.peg.3820"/>
<name>A0A0D7EI47_RHOPL</name>
<organism evidence="6 7">
    <name type="scientific">Rhodopseudomonas palustris</name>
    <dbReference type="NCBI Taxonomy" id="1076"/>
    <lineage>
        <taxon>Bacteria</taxon>
        <taxon>Pseudomonadati</taxon>
        <taxon>Pseudomonadota</taxon>
        <taxon>Alphaproteobacteria</taxon>
        <taxon>Hyphomicrobiales</taxon>
        <taxon>Nitrobacteraceae</taxon>
        <taxon>Rhodopseudomonas</taxon>
    </lineage>
</organism>
<dbReference type="EMBL" id="JXXE01000356">
    <property type="protein sequence ID" value="KIZ40443.1"/>
    <property type="molecule type" value="Genomic_DNA"/>
</dbReference>
<keyword evidence="2" id="KW-1277">Toxin-antitoxin system</keyword>
<dbReference type="AlphaFoldDB" id="A0A0D7EI47"/>
<keyword evidence="1" id="KW-0597">Phosphoprotein</keyword>
<reference evidence="6 7" key="1">
    <citation type="submission" date="2014-11" db="EMBL/GenBank/DDBJ databases">
        <title>Genomics and ecophysiology of heterotrophic nitrogen fixing bacteria isolated from estuarine surface water.</title>
        <authorList>
            <person name="Bentzon-Tilia M."/>
            <person name="Severin I."/>
            <person name="Hansen L.H."/>
            <person name="Riemann L."/>
        </authorList>
    </citation>
    <scope>NUCLEOTIDE SEQUENCE [LARGE SCALE GENOMIC DNA]</scope>
    <source>
        <strain evidence="6 7">BAL398</strain>
    </source>
</reference>
<accession>A0A0D7EI47</accession>
<dbReference type="OrthoDB" id="4829434at2"/>
<proteinExistence type="predicted"/>
<evidence type="ECO:0000313" key="7">
    <source>
        <dbReference type="Proteomes" id="UP000032515"/>
    </source>
</evidence>
<keyword evidence="3" id="KW-0540">Nuclease</keyword>
<dbReference type="PANTHER" id="PTHR34139">
    <property type="entry name" value="UPF0331 PROTEIN MJ0127"/>
    <property type="match status" value="1"/>
</dbReference>
<evidence type="ECO:0000256" key="4">
    <source>
        <dbReference type="ARBA" id="ARBA00022741"/>
    </source>
</evidence>
<protein>
    <recommendedName>
        <fullName evidence="8">DUF86 domain-containing protein</fullName>
    </recommendedName>
</protein>
<dbReference type="InterPro" id="IPR008201">
    <property type="entry name" value="HepT-like"/>
</dbReference>
<evidence type="ECO:0000256" key="3">
    <source>
        <dbReference type="ARBA" id="ARBA00022722"/>
    </source>
</evidence>
<sequence>MPPTLEDRLRDVLEGISDIDELLAGRDLNAFRADKTLRAATERYLEIVCEAARKIPDHVKQEGAEIDWRKMTNFANLLRHAYHSTKVETVWDIIQNHLPLLKSFVERQIVGSLK</sequence>
<evidence type="ECO:0000256" key="1">
    <source>
        <dbReference type="ARBA" id="ARBA00022553"/>
    </source>
</evidence>
<gene>
    <name evidence="6" type="ORF">OO17_17685</name>
</gene>
<evidence type="ECO:0008006" key="8">
    <source>
        <dbReference type="Google" id="ProtNLM"/>
    </source>
</evidence>
<dbReference type="Pfam" id="PF01934">
    <property type="entry name" value="HepT-like"/>
    <property type="match status" value="1"/>
</dbReference>
<keyword evidence="4" id="KW-0547">Nucleotide-binding</keyword>
<dbReference type="Proteomes" id="UP000032515">
    <property type="component" value="Unassembled WGS sequence"/>
</dbReference>
<evidence type="ECO:0000256" key="2">
    <source>
        <dbReference type="ARBA" id="ARBA00022649"/>
    </source>
</evidence>
<dbReference type="GO" id="GO:0110001">
    <property type="term" value="C:toxin-antitoxin complex"/>
    <property type="evidence" value="ECO:0007669"/>
    <property type="project" value="InterPro"/>
</dbReference>